<keyword evidence="7 9" id="KW-1133">Transmembrane helix</keyword>
<protein>
    <submittedName>
        <fullName evidence="11">ABC transporter permease</fullName>
    </submittedName>
</protein>
<dbReference type="GO" id="GO:0043190">
    <property type="term" value="C:ATP-binding cassette (ABC) transporter complex"/>
    <property type="evidence" value="ECO:0007669"/>
    <property type="project" value="InterPro"/>
</dbReference>
<dbReference type="InterPro" id="IPR051613">
    <property type="entry name" value="ABC_transp_permease_HisMQ"/>
</dbReference>
<organism evidence="11 12">
    <name type="scientific">Leeia aquatica</name>
    <dbReference type="NCBI Taxonomy" id="2725557"/>
    <lineage>
        <taxon>Bacteria</taxon>
        <taxon>Pseudomonadati</taxon>
        <taxon>Pseudomonadota</taxon>
        <taxon>Betaproteobacteria</taxon>
        <taxon>Neisseriales</taxon>
        <taxon>Leeiaceae</taxon>
        <taxon>Leeia</taxon>
    </lineage>
</organism>
<proteinExistence type="inferred from homology"/>
<evidence type="ECO:0000256" key="6">
    <source>
        <dbReference type="ARBA" id="ARBA00022692"/>
    </source>
</evidence>
<evidence type="ECO:0000256" key="7">
    <source>
        <dbReference type="ARBA" id="ARBA00022989"/>
    </source>
</evidence>
<name>A0A847RXT9_9NEIS</name>
<dbReference type="Pfam" id="PF00528">
    <property type="entry name" value="BPD_transp_1"/>
    <property type="match status" value="1"/>
</dbReference>
<feature type="transmembrane region" description="Helical" evidence="9">
    <location>
        <begin position="192"/>
        <end position="215"/>
    </location>
</feature>
<dbReference type="InterPro" id="IPR000515">
    <property type="entry name" value="MetI-like"/>
</dbReference>
<dbReference type="CDD" id="cd06261">
    <property type="entry name" value="TM_PBP2"/>
    <property type="match status" value="1"/>
</dbReference>
<evidence type="ECO:0000256" key="8">
    <source>
        <dbReference type="ARBA" id="ARBA00023136"/>
    </source>
</evidence>
<keyword evidence="6 9" id="KW-0812">Transmembrane</keyword>
<feature type="domain" description="ABC transmembrane type-1" evidence="10">
    <location>
        <begin position="13"/>
        <end position="212"/>
    </location>
</feature>
<evidence type="ECO:0000256" key="2">
    <source>
        <dbReference type="ARBA" id="ARBA00010072"/>
    </source>
</evidence>
<dbReference type="PROSITE" id="PS50928">
    <property type="entry name" value="ABC_TM1"/>
    <property type="match status" value="1"/>
</dbReference>
<dbReference type="GO" id="GO:0022857">
    <property type="term" value="F:transmembrane transporter activity"/>
    <property type="evidence" value="ECO:0007669"/>
    <property type="project" value="InterPro"/>
</dbReference>
<evidence type="ECO:0000313" key="12">
    <source>
        <dbReference type="Proteomes" id="UP000587991"/>
    </source>
</evidence>
<evidence type="ECO:0000256" key="5">
    <source>
        <dbReference type="ARBA" id="ARBA00022519"/>
    </source>
</evidence>
<dbReference type="PANTHER" id="PTHR30133">
    <property type="entry name" value="CATIONIC AMINO ACID TRANSPORTER, MEMBRANE COMPONENT"/>
    <property type="match status" value="1"/>
</dbReference>
<dbReference type="InterPro" id="IPR010065">
    <property type="entry name" value="AA_ABC_transptr_permease_3TM"/>
</dbReference>
<keyword evidence="8 9" id="KW-0472">Membrane</keyword>
<keyword evidence="12" id="KW-1185">Reference proteome</keyword>
<dbReference type="NCBIfam" id="TIGR01726">
    <property type="entry name" value="HEQRo_perm_3TM"/>
    <property type="match status" value="1"/>
</dbReference>
<comment type="similarity">
    <text evidence="2">Belongs to the binding-protein-dependent transport system permease family. HisMQ subfamily.</text>
</comment>
<dbReference type="InterPro" id="IPR035906">
    <property type="entry name" value="MetI-like_sf"/>
</dbReference>
<feature type="transmembrane region" description="Helical" evidence="9">
    <location>
        <begin position="90"/>
        <end position="108"/>
    </location>
</feature>
<evidence type="ECO:0000313" key="11">
    <source>
        <dbReference type="EMBL" id="NLR74541.1"/>
    </source>
</evidence>
<dbReference type="EMBL" id="JABAIM010000001">
    <property type="protein sequence ID" value="NLR74541.1"/>
    <property type="molecule type" value="Genomic_DNA"/>
</dbReference>
<evidence type="ECO:0000256" key="9">
    <source>
        <dbReference type="RuleBase" id="RU363032"/>
    </source>
</evidence>
<evidence type="ECO:0000256" key="1">
    <source>
        <dbReference type="ARBA" id="ARBA00004429"/>
    </source>
</evidence>
<gene>
    <name evidence="11" type="ORF">HF682_05155</name>
</gene>
<feature type="transmembrane region" description="Helical" evidence="9">
    <location>
        <begin position="15"/>
        <end position="37"/>
    </location>
</feature>
<evidence type="ECO:0000259" key="10">
    <source>
        <dbReference type="PROSITE" id="PS50928"/>
    </source>
</evidence>
<evidence type="ECO:0000256" key="4">
    <source>
        <dbReference type="ARBA" id="ARBA00022475"/>
    </source>
</evidence>
<dbReference type="Proteomes" id="UP000587991">
    <property type="component" value="Unassembled WGS sequence"/>
</dbReference>
<dbReference type="Gene3D" id="1.10.3720.10">
    <property type="entry name" value="MetI-like"/>
    <property type="match status" value="1"/>
</dbReference>
<keyword evidence="5" id="KW-0997">Cell inner membrane</keyword>
<reference evidence="11 12" key="1">
    <citation type="submission" date="2020-04" db="EMBL/GenBank/DDBJ databases">
        <title>Draft genome of Leeia sp. IMCC25680.</title>
        <authorList>
            <person name="Song J."/>
            <person name="Cho J.-C."/>
        </authorList>
    </citation>
    <scope>NUCLEOTIDE SEQUENCE [LARGE SCALE GENOMIC DNA]</scope>
    <source>
        <strain evidence="11 12">IMCC25680</strain>
    </source>
</reference>
<keyword evidence="4" id="KW-1003">Cell membrane</keyword>
<dbReference type="RefSeq" id="WP_168876153.1">
    <property type="nucleotide sequence ID" value="NZ_JABAIM010000001.1"/>
</dbReference>
<feature type="transmembrane region" description="Helical" evidence="9">
    <location>
        <begin position="158"/>
        <end position="180"/>
    </location>
</feature>
<feature type="transmembrane region" description="Helical" evidence="9">
    <location>
        <begin position="49"/>
        <end position="70"/>
    </location>
</feature>
<sequence>MWSEYASQLLDGTWVTVRVGVLSVILACVLGLIGAACKLSTVPPLRWMATLYTTVIRGVPDLVWMLLLFFGGQILFNNFVESHNLPHIDFNQFVVGILTLGFIYGAYFTESFRGAFMAVQKGQLEAGAAYGMTPMQVFRRVMFPQMVRYALPSISNNWLVLLKSTAVISMTGLAELLYVADTAGRSAGKPMQFLLAASFIYLGLTAISSAGFRYLERRYSLGVRAGEL</sequence>
<accession>A0A847RXT9</accession>
<dbReference type="AlphaFoldDB" id="A0A847RXT9"/>
<keyword evidence="3 9" id="KW-0813">Transport</keyword>
<comment type="subcellular location">
    <subcellularLocation>
        <location evidence="1">Cell inner membrane</location>
        <topology evidence="1">Multi-pass membrane protein</topology>
    </subcellularLocation>
    <subcellularLocation>
        <location evidence="9">Cell membrane</location>
        <topology evidence="9">Multi-pass membrane protein</topology>
    </subcellularLocation>
</comment>
<evidence type="ECO:0000256" key="3">
    <source>
        <dbReference type="ARBA" id="ARBA00022448"/>
    </source>
</evidence>
<comment type="caution">
    <text evidence="11">The sequence shown here is derived from an EMBL/GenBank/DDBJ whole genome shotgun (WGS) entry which is preliminary data.</text>
</comment>
<dbReference type="SUPFAM" id="SSF161098">
    <property type="entry name" value="MetI-like"/>
    <property type="match status" value="1"/>
</dbReference>